<protein>
    <submittedName>
        <fullName evidence="2">Uncharacterized protein</fullName>
    </submittedName>
</protein>
<comment type="caution">
    <text evidence="2">The sequence shown here is derived from an EMBL/GenBank/DDBJ whole genome shotgun (WGS) entry which is preliminary data.</text>
</comment>
<name>A0ABN8RD08_9CNID</name>
<keyword evidence="3" id="KW-1185">Reference proteome</keyword>
<dbReference type="EMBL" id="CALNXI010001722">
    <property type="protein sequence ID" value="CAH3175725.1"/>
    <property type="molecule type" value="Genomic_DNA"/>
</dbReference>
<sequence length="291" mass="32664">MANFLVSVAFLAFAALMSGCHANSDLSITGYGSFEIAMLRHGEKYATNRDCYTWEDVPPLYHGMTHIRGLNDKLGIITFKVSVPVIIYLAIDSRYSYIHGADYEVTEDLVMLGGCHKPRVKFPIYRSKNVHGPGLVSINFKSSRMTGIFLRGNAYQVRPYAELKVTFPSTPREISMVREGEKFSTNRACYTMEDIPPKYDGLTHLRGPNDERTITFDVNIPVIVYVAIDSRLHRNTILPSTFIATGEKIVHGGCHARTDFPIYERKYPSGGTVTVPLSESRMLTIMVKPLI</sequence>
<gene>
    <name evidence="2" type="ORF">PEVE_00010302</name>
</gene>
<accession>A0ABN8RD08</accession>
<evidence type="ECO:0000313" key="2">
    <source>
        <dbReference type="EMBL" id="CAH3175725.1"/>
    </source>
</evidence>
<evidence type="ECO:0000256" key="1">
    <source>
        <dbReference type="SAM" id="SignalP"/>
    </source>
</evidence>
<dbReference type="Proteomes" id="UP001159427">
    <property type="component" value="Unassembled WGS sequence"/>
</dbReference>
<reference evidence="2 3" key="1">
    <citation type="submission" date="2022-05" db="EMBL/GenBank/DDBJ databases">
        <authorList>
            <consortium name="Genoscope - CEA"/>
            <person name="William W."/>
        </authorList>
    </citation>
    <scope>NUCLEOTIDE SEQUENCE [LARGE SCALE GENOMIC DNA]</scope>
</reference>
<keyword evidence="1" id="KW-0732">Signal</keyword>
<feature type="signal peptide" evidence="1">
    <location>
        <begin position="1"/>
        <end position="22"/>
    </location>
</feature>
<organism evidence="2 3">
    <name type="scientific">Porites evermanni</name>
    <dbReference type="NCBI Taxonomy" id="104178"/>
    <lineage>
        <taxon>Eukaryota</taxon>
        <taxon>Metazoa</taxon>
        <taxon>Cnidaria</taxon>
        <taxon>Anthozoa</taxon>
        <taxon>Hexacorallia</taxon>
        <taxon>Scleractinia</taxon>
        <taxon>Fungiina</taxon>
        <taxon>Poritidae</taxon>
        <taxon>Porites</taxon>
    </lineage>
</organism>
<evidence type="ECO:0000313" key="3">
    <source>
        <dbReference type="Proteomes" id="UP001159427"/>
    </source>
</evidence>
<feature type="chain" id="PRO_5047161521" evidence="1">
    <location>
        <begin position="23"/>
        <end position="291"/>
    </location>
</feature>
<proteinExistence type="predicted"/>